<evidence type="ECO:0000313" key="1">
    <source>
        <dbReference type="EMBL" id="KAI0036793.1"/>
    </source>
</evidence>
<organism evidence="1 2">
    <name type="scientific">Vararia minispora EC-137</name>
    <dbReference type="NCBI Taxonomy" id="1314806"/>
    <lineage>
        <taxon>Eukaryota</taxon>
        <taxon>Fungi</taxon>
        <taxon>Dikarya</taxon>
        <taxon>Basidiomycota</taxon>
        <taxon>Agaricomycotina</taxon>
        <taxon>Agaricomycetes</taxon>
        <taxon>Russulales</taxon>
        <taxon>Lachnocladiaceae</taxon>
        <taxon>Vararia</taxon>
    </lineage>
</organism>
<proteinExistence type="predicted"/>
<name>A0ACB8QYB3_9AGAM</name>
<accession>A0ACB8QYB3</accession>
<dbReference type="EMBL" id="MU273468">
    <property type="protein sequence ID" value="KAI0036793.1"/>
    <property type="molecule type" value="Genomic_DNA"/>
</dbReference>
<keyword evidence="2" id="KW-1185">Reference proteome</keyword>
<reference evidence="1" key="2">
    <citation type="journal article" date="2022" name="New Phytol.">
        <title>Evolutionary transition to the ectomycorrhizal habit in the genomes of a hyperdiverse lineage of mushroom-forming fungi.</title>
        <authorList>
            <person name="Looney B."/>
            <person name="Miyauchi S."/>
            <person name="Morin E."/>
            <person name="Drula E."/>
            <person name="Courty P.E."/>
            <person name="Kohler A."/>
            <person name="Kuo A."/>
            <person name="LaButti K."/>
            <person name="Pangilinan J."/>
            <person name="Lipzen A."/>
            <person name="Riley R."/>
            <person name="Andreopoulos W."/>
            <person name="He G."/>
            <person name="Johnson J."/>
            <person name="Nolan M."/>
            <person name="Tritt A."/>
            <person name="Barry K.W."/>
            <person name="Grigoriev I.V."/>
            <person name="Nagy L.G."/>
            <person name="Hibbett D."/>
            <person name="Henrissat B."/>
            <person name="Matheny P.B."/>
            <person name="Labbe J."/>
            <person name="Martin F.M."/>
        </authorList>
    </citation>
    <scope>NUCLEOTIDE SEQUENCE</scope>
    <source>
        <strain evidence="1">EC-137</strain>
    </source>
</reference>
<reference evidence="1" key="1">
    <citation type="submission" date="2021-02" db="EMBL/GenBank/DDBJ databases">
        <authorList>
            <consortium name="DOE Joint Genome Institute"/>
            <person name="Ahrendt S."/>
            <person name="Looney B.P."/>
            <person name="Miyauchi S."/>
            <person name="Morin E."/>
            <person name="Drula E."/>
            <person name="Courty P.E."/>
            <person name="Chicoki N."/>
            <person name="Fauchery L."/>
            <person name="Kohler A."/>
            <person name="Kuo A."/>
            <person name="Labutti K."/>
            <person name="Pangilinan J."/>
            <person name="Lipzen A."/>
            <person name="Riley R."/>
            <person name="Andreopoulos W."/>
            <person name="He G."/>
            <person name="Johnson J."/>
            <person name="Barry K.W."/>
            <person name="Grigoriev I.V."/>
            <person name="Nagy L."/>
            <person name="Hibbett D."/>
            <person name="Henrissat B."/>
            <person name="Matheny P.B."/>
            <person name="Labbe J."/>
            <person name="Martin F."/>
        </authorList>
    </citation>
    <scope>NUCLEOTIDE SEQUENCE</scope>
    <source>
        <strain evidence="1">EC-137</strain>
    </source>
</reference>
<dbReference type="Proteomes" id="UP000814128">
    <property type="component" value="Unassembled WGS sequence"/>
</dbReference>
<comment type="caution">
    <text evidence="1">The sequence shown here is derived from an EMBL/GenBank/DDBJ whole genome shotgun (WGS) entry which is preliminary data.</text>
</comment>
<gene>
    <name evidence="1" type="ORF">K488DRAFT_81781</name>
</gene>
<protein>
    <submittedName>
        <fullName evidence="1">Uncharacterized protein</fullName>
    </submittedName>
</protein>
<evidence type="ECO:0000313" key="2">
    <source>
        <dbReference type="Proteomes" id="UP000814128"/>
    </source>
</evidence>
<sequence length="374" mass="42252">MAYPMFSTHPRSASDVPAGYSAATYDPYALMDADMDTDAGDASVGSRIADAQTTAIVSNQLNESNIKAYIVLDTNIFDHYLDLLQQFVHDVGQMHTLLPFTFIVPGIVINDDSIIDCCQYFKDRLRADVALWTEDNLLKFRTESHDQMIKILKCPAHIKESEWTCRATAHALGLPDALAEMFSDTKRGRQFSGQRHGFNASVAPGPGYVDRMDVDWVLSVHEKDWLHMDMIERLNEYLRELVETVAPLELTSPECDPAPGSISVHAQPWERRAFRDWTLCDCVQYLGASTSGLRWLDKAATDHLTHFLTPTSEDSGYPLGRGKSGSTWTTFQWQKAMQALRELERRAVQWDYEALTAYLRDVRDTAASYNLPLD</sequence>